<dbReference type="EMBL" id="BSXG01000072">
    <property type="protein sequence ID" value="GME35474.1"/>
    <property type="molecule type" value="Genomic_DNA"/>
</dbReference>
<dbReference type="Proteomes" id="UP001165186">
    <property type="component" value="Unassembled WGS sequence"/>
</dbReference>
<gene>
    <name evidence="1" type="primary">g247</name>
    <name evidence="1" type="ORF">NpPPO83_00000247</name>
</gene>
<protein>
    <submittedName>
        <fullName evidence="1">Uncharacterized protein</fullName>
    </submittedName>
</protein>
<evidence type="ECO:0000313" key="2">
    <source>
        <dbReference type="Proteomes" id="UP001165186"/>
    </source>
</evidence>
<comment type="caution">
    <text evidence="1">The sequence shown here is derived from an EMBL/GenBank/DDBJ whole genome shotgun (WGS) entry which is preliminary data.</text>
</comment>
<organism evidence="1 2">
    <name type="scientific">Neofusicoccum parvum</name>
    <dbReference type="NCBI Taxonomy" id="310453"/>
    <lineage>
        <taxon>Eukaryota</taxon>
        <taxon>Fungi</taxon>
        <taxon>Dikarya</taxon>
        <taxon>Ascomycota</taxon>
        <taxon>Pezizomycotina</taxon>
        <taxon>Dothideomycetes</taxon>
        <taxon>Dothideomycetes incertae sedis</taxon>
        <taxon>Botryosphaeriales</taxon>
        <taxon>Botryosphaeriaceae</taxon>
        <taxon>Neofusicoccum</taxon>
    </lineage>
</organism>
<accession>A0ACB5SCX6</accession>
<evidence type="ECO:0000313" key="1">
    <source>
        <dbReference type="EMBL" id="GME35474.1"/>
    </source>
</evidence>
<name>A0ACB5SCX6_9PEZI</name>
<sequence length="897" mass="96724">MASADDQLRRLIGQLFIVGFHSQTADENIKKLIRAPYFVGQIVLFQRNVSDADQLRRLTAELQQVAQDAGHEHPLTIGIDQENGLVTRIQPPITAQLPGSMALGATAAVDDAYNVGRATGRALRAFGINMNYAPVCDVNSNPSNPVIGVRSFSDDPNAVARLAAANLNGLRDEGVIPCVKHFPGHGDTAVDSHYGLPVIQRSWADMEQCELVPFRRAVAEQVPAVMTAHIVIGDSKLPATLDAAVLRSLRDDLKFAGVIVSDCLEMNAIRTECGGTVKGAITALQSGCDSVMICHTIDLQTGALEAVFDQAKKDSAFRHQLQESHGRVSLPNQDKFTLDSEKSGRLAYASFGDLATVNEHNSQLAARLYAKSTTAVRQQPGLLPLNRTQRIVFVSPGEKPVASGVVESGEVKTRVPHTPPDFIDVLKSYNAAVEELRFYEDGSNADEILRAAGGADAVILATRNARLAQYQRTMALKLASNVQNLVVVATCDPYDFLEDDVIKTYLTIYEPTSSAFKAAADVLFGATAAQGTLPVQQAQPATAVEPFAPERDMDQVCSLWHEVLPGYQVPKPHLSGLLKRPQGNHFVIRDQSSVIGFIATHIQPPPPSKPSEHPKGIITAVLVHPHHQSKGVGTALLNHARTLLLSHNCHRLAIGSTFPRFFPGLPTDIAASHQTFFHHRGFSPALGSATARGDTARDLHIDLAADVPNAGATARLAAARSRGLSFRPWTREGEAECLALQRANFGAYAGWVEGYEALARAGLHGQVMVALDEGGAQVAWTMMLEPGTPVFLLDLAFPPLLGGSTGLVACVGVDGARREGGVGLALVAAALEELKRRGVERCFIDWVTLVGWYEKLGLKTWREYQTMEWRAAGSGAGMGNCLERYGELWVMAVREVA</sequence>
<proteinExistence type="predicted"/>
<keyword evidence="2" id="KW-1185">Reference proteome</keyword>
<reference evidence="1" key="1">
    <citation type="submission" date="2024-09" db="EMBL/GenBank/DDBJ databases">
        <title>Draft Genome Sequences of Neofusicoccum parvum.</title>
        <authorList>
            <person name="Ashida A."/>
            <person name="Camagna M."/>
            <person name="Tanaka A."/>
            <person name="Takemoto D."/>
        </authorList>
    </citation>
    <scope>NUCLEOTIDE SEQUENCE</scope>
    <source>
        <strain evidence="1">PPO83</strain>
    </source>
</reference>